<dbReference type="EMBL" id="JARBHA010000009">
    <property type="protein sequence ID" value="KAJ9692083.1"/>
    <property type="molecule type" value="Genomic_DNA"/>
</dbReference>
<dbReference type="InterPro" id="IPR011009">
    <property type="entry name" value="Kinase-like_dom_sf"/>
</dbReference>
<keyword evidence="7" id="KW-0547">Nucleotide-binding</keyword>
<keyword evidence="3" id="KW-0723">Serine/threonine-protein kinase</keyword>
<keyword evidence="6" id="KW-0808">Transferase</keyword>
<organism evidence="15 16">
    <name type="scientific">Vitis rotundifolia</name>
    <name type="common">Muscadine grape</name>
    <dbReference type="NCBI Taxonomy" id="103349"/>
    <lineage>
        <taxon>Eukaryota</taxon>
        <taxon>Viridiplantae</taxon>
        <taxon>Streptophyta</taxon>
        <taxon>Embryophyta</taxon>
        <taxon>Tracheophyta</taxon>
        <taxon>Spermatophyta</taxon>
        <taxon>Magnoliopsida</taxon>
        <taxon>eudicotyledons</taxon>
        <taxon>Gunneridae</taxon>
        <taxon>Pentapetalae</taxon>
        <taxon>rosids</taxon>
        <taxon>Vitales</taxon>
        <taxon>Vitaceae</taxon>
        <taxon>Viteae</taxon>
        <taxon>Vitis</taxon>
    </lineage>
</organism>
<keyword evidence="10" id="KW-0067">ATP-binding</keyword>
<dbReference type="GO" id="GO:0010468">
    <property type="term" value="P:regulation of gene expression"/>
    <property type="evidence" value="ECO:0007669"/>
    <property type="project" value="TreeGrafter"/>
</dbReference>
<keyword evidence="8" id="KW-0498">Mitosis</keyword>
<evidence type="ECO:0000313" key="15">
    <source>
        <dbReference type="EMBL" id="KAJ9692083.1"/>
    </source>
</evidence>
<evidence type="ECO:0000256" key="8">
    <source>
        <dbReference type="ARBA" id="ARBA00022776"/>
    </source>
</evidence>
<feature type="domain" description="Protein kinase" evidence="14">
    <location>
        <begin position="1"/>
        <end position="163"/>
    </location>
</feature>
<protein>
    <recommendedName>
        <fullName evidence="2">cyclin-dependent kinase</fullName>
        <ecNumber evidence="2">2.7.11.22</ecNumber>
    </recommendedName>
</protein>
<evidence type="ECO:0000256" key="5">
    <source>
        <dbReference type="ARBA" id="ARBA00022618"/>
    </source>
</evidence>
<comment type="catalytic activity">
    <reaction evidence="13">
        <text>L-seryl-[protein] + ATP = O-phospho-L-seryl-[protein] + ADP + H(+)</text>
        <dbReference type="Rhea" id="RHEA:17989"/>
        <dbReference type="Rhea" id="RHEA-COMP:9863"/>
        <dbReference type="Rhea" id="RHEA-COMP:11604"/>
        <dbReference type="ChEBI" id="CHEBI:15378"/>
        <dbReference type="ChEBI" id="CHEBI:29999"/>
        <dbReference type="ChEBI" id="CHEBI:30616"/>
        <dbReference type="ChEBI" id="CHEBI:83421"/>
        <dbReference type="ChEBI" id="CHEBI:456216"/>
        <dbReference type="EC" id="2.7.11.22"/>
    </reaction>
</comment>
<dbReference type="GO" id="GO:0051445">
    <property type="term" value="P:regulation of meiotic cell cycle"/>
    <property type="evidence" value="ECO:0007669"/>
    <property type="project" value="TreeGrafter"/>
</dbReference>
<dbReference type="EC" id="2.7.11.22" evidence="2"/>
<dbReference type="InterPro" id="IPR000719">
    <property type="entry name" value="Prot_kinase_dom"/>
</dbReference>
<accession>A0AA38ZPM5</accession>
<dbReference type="GO" id="GO:0005524">
    <property type="term" value="F:ATP binding"/>
    <property type="evidence" value="ECO:0007669"/>
    <property type="project" value="UniProtKB-KW"/>
</dbReference>
<dbReference type="SUPFAM" id="SSF56112">
    <property type="entry name" value="Protein kinase-like (PK-like)"/>
    <property type="match status" value="1"/>
</dbReference>
<keyword evidence="16" id="KW-1185">Reference proteome</keyword>
<dbReference type="GO" id="GO:0005737">
    <property type="term" value="C:cytoplasm"/>
    <property type="evidence" value="ECO:0007669"/>
    <property type="project" value="TreeGrafter"/>
</dbReference>
<evidence type="ECO:0000256" key="4">
    <source>
        <dbReference type="ARBA" id="ARBA00022553"/>
    </source>
</evidence>
<keyword evidence="11" id="KW-0131">Cell cycle</keyword>
<dbReference type="GO" id="GO:0000307">
    <property type="term" value="C:cyclin-dependent protein kinase holoenzyme complex"/>
    <property type="evidence" value="ECO:0007669"/>
    <property type="project" value="TreeGrafter"/>
</dbReference>
<dbReference type="GO" id="GO:0007165">
    <property type="term" value="P:signal transduction"/>
    <property type="evidence" value="ECO:0007669"/>
    <property type="project" value="TreeGrafter"/>
</dbReference>
<dbReference type="GO" id="GO:0030332">
    <property type="term" value="F:cyclin binding"/>
    <property type="evidence" value="ECO:0007669"/>
    <property type="project" value="TreeGrafter"/>
</dbReference>
<dbReference type="Gene3D" id="1.10.510.10">
    <property type="entry name" value="Transferase(Phosphotransferase) domain 1"/>
    <property type="match status" value="1"/>
</dbReference>
<dbReference type="GO" id="GO:0051301">
    <property type="term" value="P:cell division"/>
    <property type="evidence" value="ECO:0007669"/>
    <property type="project" value="UniProtKB-KW"/>
</dbReference>
<keyword evidence="4" id="KW-0597">Phosphoprotein</keyword>
<keyword evidence="5" id="KW-0132">Cell division</keyword>
<dbReference type="GO" id="GO:0004693">
    <property type="term" value="F:cyclin-dependent protein serine/threonine kinase activity"/>
    <property type="evidence" value="ECO:0007669"/>
    <property type="project" value="UniProtKB-EC"/>
</dbReference>
<sequence length="163" mass="18850">MYEKSHNGKAIKACKDFKLKYPDIELVSKEEFFRDAHEAETLWYRTPETLLGSGHHSTPVDVWFVGCIFAEMVNQQSLSPGDSEIDELFKIFRVLGTTNQDTWTGMTSLLDFKSAFPKWSPKDLTTDIPNLKSACIDLLSRTQHLDPNRRRMRAMYQTRRASE</sequence>
<name>A0AA38ZPM5_VITRO</name>
<evidence type="ECO:0000256" key="2">
    <source>
        <dbReference type="ARBA" id="ARBA00012425"/>
    </source>
</evidence>
<evidence type="ECO:0000256" key="1">
    <source>
        <dbReference type="ARBA" id="ARBA00006485"/>
    </source>
</evidence>
<evidence type="ECO:0000256" key="13">
    <source>
        <dbReference type="ARBA" id="ARBA00048367"/>
    </source>
</evidence>
<evidence type="ECO:0000256" key="9">
    <source>
        <dbReference type="ARBA" id="ARBA00022777"/>
    </source>
</evidence>
<dbReference type="PROSITE" id="PS50011">
    <property type="entry name" value="PROTEIN_KINASE_DOM"/>
    <property type="match status" value="1"/>
</dbReference>
<evidence type="ECO:0000256" key="7">
    <source>
        <dbReference type="ARBA" id="ARBA00022741"/>
    </source>
</evidence>
<dbReference type="GO" id="GO:0010389">
    <property type="term" value="P:regulation of G2/M transition of mitotic cell cycle"/>
    <property type="evidence" value="ECO:0007669"/>
    <property type="project" value="TreeGrafter"/>
</dbReference>
<comment type="caution">
    <text evidence="15">The sequence shown here is derived from an EMBL/GenBank/DDBJ whole genome shotgun (WGS) entry which is preliminary data.</text>
</comment>
<dbReference type="Pfam" id="PF00069">
    <property type="entry name" value="Pkinase"/>
    <property type="match status" value="1"/>
</dbReference>
<keyword evidence="9" id="KW-0418">Kinase</keyword>
<evidence type="ECO:0000259" key="14">
    <source>
        <dbReference type="PROSITE" id="PS50011"/>
    </source>
</evidence>
<evidence type="ECO:0000313" key="16">
    <source>
        <dbReference type="Proteomes" id="UP001168098"/>
    </source>
</evidence>
<comment type="similarity">
    <text evidence="1">Belongs to the protein kinase superfamily. CMGC Ser/Thr protein kinase family. CDC2/CDKX subfamily.</text>
</comment>
<evidence type="ECO:0000256" key="3">
    <source>
        <dbReference type="ARBA" id="ARBA00022527"/>
    </source>
</evidence>
<dbReference type="GO" id="GO:0000082">
    <property type="term" value="P:G1/S transition of mitotic cell cycle"/>
    <property type="evidence" value="ECO:0007669"/>
    <property type="project" value="TreeGrafter"/>
</dbReference>
<evidence type="ECO:0000256" key="6">
    <source>
        <dbReference type="ARBA" id="ARBA00022679"/>
    </source>
</evidence>
<evidence type="ECO:0000256" key="12">
    <source>
        <dbReference type="ARBA" id="ARBA00047811"/>
    </source>
</evidence>
<dbReference type="PANTHER" id="PTHR24056">
    <property type="entry name" value="CELL DIVISION PROTEIN KINASE"/>
    <property type="match status" value="1"/>
</dbReference>
<dbReference type="GO" id="GO:0005634">
    <property type="term" value="C:nucleus"/>
    <property type="evidence" value="ECO:0007669"/>
    <property type="project" value="UniProtKB-SubCell"/>
</dbReference>
<proteinExistence type="inferred from homology"/>
<dbReference type="PANTHER" id="PTHR24056:SF548">
    <property type="entry name" value="CYCLIN-DEPENDENT KINASE A-1"/>
    <property type="match status" value="1"/>
</dbReference>
<dbReference type="Proteomes" id="UP001168098">
    <property type="component" value="Unassembled WGS sequence"/>
</dbReference>
<reference evidence="15 16" key="1">
    <citation type="journal article" date="2023" name="BMC Biotechnol.">
        <title>Vitis rotundifolia cv Carlos genome sequencing.</title>
        <authorList>
            <person name="Huff M."/>
            <person name="Hulse-Kemp A."/>
            <person name="Scheffler B."/>
            <person name="Youngblood R."/>
            <person name="Simpson S."/>
            <person name="Babiker E."/>
            <person name="Staton M."/>
        </authorList>
    </citation>
    <scope>NUCLEOTIDE SEQUENCE [LARGE SCALE GENOMIC DNA]</scope>
    <source>
        <tissue evidence="15">Leaf</tissue>
    </source>
</reference>
<dbReference type="AlphaFoldDB" id="A0AA38ZPM5"/>
<evidence type="ECO:0000256" key="10">
    <source>
        <dbReference type="ARBA" id="ARBA00022840"/>
    </source>
</evidence>
<gene>
    <name evidence="15" type="ORF">PVL29_011260</name>
</gene>
<comment type="catalytic activity">
    <reaction evidence="12">
        <text>L-threonyl-[protein] + ATP = O-phospho-L-threonyl-[protein] + ADP + H(+)</text>
        <dbReference type="Rhea" id="RHEA:46608"/>
        <dbReference type="Rhea" id="RHEA-COMP:11060"/>
        <dbReference type="Rhea" id="RHEA-COMP:11605"/>
        <dbReference type="ChEBI" id="CHEBI:15378"/>
        <dbReference type="ChEBI" id="CHEBI:30013"/>
        <dbReference type="ChEBI" id="CHEBI:30616"/>
        <dbReference type="ChEBI" id="CHEBI:61977"/>
        <dbReference type="ChEBI" id="CHEBI:456216"/>
        <dbReference type="EC" id="2.7.11.22"/>
    </reaction>
</comment>
<dbReference type="InterPro" id="IPR050108">
    <property type="entry name" value="CDK"/>
</dbReference>
<evidence type="ECO:0000256" key="11">
    <source>
        <dbReference type="ARBA" id="ARBA00023306"/>
    </source>
</evidence>